<comment type="caution">
    <text evidence="2">The sequence shown here is derived from an EMBL/GenBank/DDBJ whole genome shotgun (WGS) entry which is preliminary data.</text>
</comment>
<feature type="transmembrane region" description="Helical" evidence="1">
    <location>
        <begin position="44"/>
        <end position="63"/>
    </location>
</feature>
<reference evidence="2 3" key="1">
    <citation type="submission" date="2016-10" db="EMBL/GenBank/DDBJ databases">
        <title>Evaluation of Human, Veterinary and Environmental Mycobacterium chelonae Isolates by Core Genome Phylogenomic Analysis, Targeted Gene Comparison, and Anti-microbial Susceptibility Patterns: A Tale of Mistaken Identities.</title>
        <authorList>
            <person name="Fogelson S.B."/>
            <person name="Camus A.C."/>
            <person name="Lorenz W."/>
            <person name="Vasireddy R."/>
            <person name="Vasireddy S."/>
            <person name="Smith T."/>
            <person name="Brown-Elliott B.A."/>
            <person name="Wallace R.J.Jr."/>
            <person name="Hasan N.A."/>
            <person name="Reischl U."/>
            <person name="Sanchez S."/>
        </authorList>
    </citation>
    <scope>NUCLEOTIDE SEQUENCE [LARGE SCALE GENOMIC DNA]</scope>
    <source>
        <strain evidence="2 3">15518</strain>
    </source>
</reference>
<proteinExistence type="predicted"/>
<feature type="transmembrane region" description="Helical" evidence="1">
    <location>
        <begin position="122"/>
        <end position="143"/>
    </location>
</feature>
<dbReference type="Proteomes" id="UP000179441">
    <property type="component" value="Unassembled WGS sequence"/>
</dbReference>
<dbReference type="EMBL" id="MLIS01000001">
    <property type="protein sequence ID" value="OHU77709.1"/>
    <property type="molecule type" value="Genomic_DNA"/>
</dbReference>
<keyword evidence="1" id="KW-0812">Transmembrane</keyword>
<keyword evidence="3" id="KW-1185">Reference proteome</keyword>
<gene>
    <name evidence="2" type="ORF">BKG84_04155</name>
</gene>
<evidence type="ECO:0000256" key="1">
    <source>
        <dbReference type="SAM" id="Phobius"/>
    </source>
</evidence>
<evidence type="ECO:0000313" key="2">
    <source>
        <dbReference type="EMBL" id="OHU77709.1"/>
    </source>
</evidence>
<feature type="transmembrane region" description="Helical" evidence="1">
    <location>
        <begin position="12"/>
        <end position="32"/>
    </location>
</feature>
<dbReference type="AlphaFoldDB" id="A0A1S1LZA1"/>
<keyword evidence="1" id="KW-0472">Membrane</keyword>
<protein>
    <submittedName>
        <fullName evidence="2">Uncharacterized protein</fullName>
    </submittedName>
</protein>
<organism evidence="2 3">
    <name type="scientific">Mycobacteroides chelonae</name>
    <name type="common">Mycobacterium chelonae</name>
    <dbReference type="NCBI Taxonomy" id="1774"/>
    <lineage>
        <taxon>Bacteria</taxon>
        <taxon>Bacillati</taxon>
        <taxon>Actinomycetota</taxon>
        <taxon>Actinomycetes</taxon>
        <taxon>Mycobacteriales</taxon>
        <taxon>Mycobacteriaceae</taxon>
        <taxon>Mycobacteroides</taxon>
    </lineage>
</organism>
<dbReference type="RefSeq" id="WP_070951308.1">
    <property type="nucleotide sequence ID" value="NZ_CP050145.1"/>
</dbReference>
<keyword evidence="1" id="KW-1133">Transmembrane helix</keyword>
<evidence type="ECO:0000313" key="3">
    <source>
        <dbReference type="Proteomes" id="UP000179441"/>
    </source>
</evidence>
<accession>A0A1S1LZA1</accession>
<feature type="transmembrane region" description="Helical" evidence="1">
    <location>
        <begin position="149"/>
        <end position="170"/>
    </location>
</feature>
<sequence length="188" mass="20475">MTVRLELSPLWVQLLASITIWWAMGSLALGFWRSGGQQPREHVGWWIAVGIGGMVFGALGAAIGQVEGVKYRAVVKDIAPQHSRQAARILVRGAMPTDPSVRVAAIRLADVYLWRAGQLPRFFGPMILSAVVIWTGMAILQGFDGGANPAIAVTNLPIWLCLAVQIYYVVPLVEARRVLMLNFEGAQA</sequence>
<name>A0A1S1LZA1_MYCCH</name>